<dbReference type="STRING" id="1618369.UV54_C0016G0020"/>
<proteinExistence type="inferred from homology"/>
<name>A0A0G1C385_9BACT</name>
<dbReference type="Proteomes" id="UP000034213">
    <property type="component" value="Unassembled WGS sequence"/>
</dbReference>
<feature type="active site" description="Proton acceptor" evidence="1">
    <location>
        <position position="185"/>
    </location>
</feature>
<dbReference type="AlphaFoldDB" id="A0A0G1C385"/>
<gene>
    <name evidence="4" type="ORF">UV54_C0016G0020</name>
</gene>
<reference evidence="4 5" key="1">
    <citation type="journal article" date="2015" name="Nature">
        <title>rRNA introns, odd ribosomes, and small enigmatic genomes across a large radiation of phyla.</title>
        <authorList>
            <person name="Brown C.T."/>
            <person name="Hug L.A."/>
            <person name="Thomas B.C."/>
            <person name="Sharon I."/>
            <person name="Castelle C.J."/>
            <person name="Singh A."/>
            <person name="Wilkins M.J."/>
            <person name="Williams K.H."/>
            <person name="Banfield J.F."/>
        </authorList>
    </citation>
    <scope>NUCLEOTIDE SEQUENCE [LARGE SCALE GENOMIC DNA]</scope>
</reference>
<dbReference type="PANTHER" id="PTHR30244">
    <property type="entry name" value="TRANSAMINASE"/>
    <property type="match status" value="1"/>
</dbReference>
<dbReference type="GO" id="GO:0000271">
    <property type="term" value="P:polysaccharide biosynthetic process"/>
    <property type="evidence" value="ECO:0007669"/>
    <property type="project" value="TreeGrafter"/>
</dbReference>
<keyword evidence="4" id="KW-0808">Transferase</keyword>
<evidence type="ECO:0000256" key="3">
    <source>
        <dbReference type="RuleBase" id="RU004508"/>
    </source>
</evidence>
<dbReference type="PANTHER" id="PTHR30244:SF34">
    <property type="entry name" value="DTDP-4-AMINO-4,6-DIDEOXYGALACTOSE TRANSAMINASE"/>
    <property type="match status" value="1"/>
</dbReference>
<dbReference type="Gene3D" id="3.40.640.10">
    <property type="entry name" value="Type I PLP-dependent aspartate aminotransferase-like (Major domain)"/>
    <property type="match status" value="1"/>
</dbReference>
<evidence type="ECO:0000313" key="5">
    <source>
        <dbReference type="Proteomes" id="UP000034213"/>
    </source>
</evidence>
<dbReference type="Pfam" id="PF01041">
    <property type="entry name" value="DegT_DnrJ_EryC1"/>
    <property type="match status" value="1"/>
</dbReference>
<dbReference type="GO" id="GO:0030170">
    <property type="term" value="F:pyridoxal phosphate binding"/>
    <property type="evidence" value="ECO:0007669"/>
    <property type="project" value="TreeGrafter"/>
</dbReference>
<dbReference type="EMBL" id="LCEW01000016">
    <property type="protein sequence ID" value="KKS80105.1"/>
    <property type="molecule type" value="Genomic_DNA"/>
</dbReference>
<sequence length="362" mass="41046">MPKPILIGLSPNSDKTDVWLAFKLLLQPRRWQKGTALSKLEVILKKYFHLPHCYLVNAGRSALYLSLKSLHLNSDEEVLHQGFTCAVVPQAIIKAGAKPVAVEYNQDDFNLNVWDLARKITPRSRALIIQHTFGSPDDLTHIQALCRRHHLVLIEDCAHALGAKYQDKPIGSFGDMTVLSFGRDKVISSVFGGALLSRQALVLPDLNYPDKLWIAKQLLHPLIFSLAVPAYFSFGKPIIYLCRKLNLITLPLSDLPVKLLPNALARLVLHQWQKLDRLNRRRQAIAKLYATAFKQSFNSRSIYLRFPLKVADPVGLIRYAKTRHLWLGDWYAKEIINLPTHSRMAVADAVTVIKIVKAYVDR</sequence>
<dbReference type="SUPFAM" id="SSF53383">
    <property type="entry name" value="PLP-dependent transferases"/>
    <property type="match status" value="1"/>
</dbReference>
<dbReference type="InterPro" id="IPR000653">
    <property type="entry name" value="DegT/StrS_aminotransferase"/>
</dbReference>
<dbReference type="GO" id="GO:0008483">
    <property type="term" value="F:transaminase activity"/>
    <property type="evidence" value="ECO:0007669"/>
    <property type="project" value="UniProtKB-KW"/>
</dbReference>
<evidence type="ECO:0000256" key="2">
    <source>
        <dbReference type="PIRSR" id="PIRSR000390-2"/>
    </source>
</evidence>
<dbReference type="InterPro" id="IPR015424">
    <property type="entry name" value="PyrdxlP-dep_Trfase"/>
</dbReference>
<comment type="similarity">
    <text evidence="3">Belongs to the DegT/DnrJ/EryC1 family.</text>
</comment>
<comment type="caution">
    <text evidence="4">The sequence shown here is derived from an EMBL/GenBank/DDBJ whole genome shotgun (WGS) entry which is preliminary data.</text>
</comment>
<accession>A0A0G1C385</accession>
<dbReference type="InterPro" id="IPR015421">
    <property type="entry name" value="PyrdxlP-dep_Trfase_major"/>
</dbReference>
<protein>
    <submittedName>
        <fullName evidence="4">DegT/DnrJ/EryC1/StrS aminotransferase</fullName>
    </submittedName>
</protein>
<keyword evidence="2 3" id="KW-0663">Pyridoxal phosphate</keyword>
<evidence type="ECO:0000313" key="4">
    <source>
        <dbReference type="EMBL" id="KKS80105.1"/>
    </source>
</evidence>
<keyword evidence="4" id="KW-0032">Aminotransferase</keyword>
<organism evidence="4 5">
    <name type="scientific">Candidatus Beckwithbacteria bacterium GW2011_GWA2_43_10</name>
    <dbReference type="NCBI Taxonomy" id="1618369"/>
    <lineage>
        <taxon>Bacteria</taxon>
        <taxon>Candidatus Beckwithiibacteriota</taxon>
    </lineage>
</organism>
<evidence type="ECO:0000256" key="1">
    <source>
        <dbReference type="PIRSR" id="PIRSR000390-1"/>
    </source>
</evidence>
<feature type="modified residue" description="N6-(pyridoxal phosphate)lysine" evidence="2">
    <location>
        <position position="185"/>
    </location>
</feature>